<dbReference type="Proteomes" id="UP000199415">
    <property type="component" value="Unassembled WGS sequence"/>
</dbReference>
<dbReference type="PANTHER" id="PTHR43760:SF1">
    <property type="entry name" value="ENDORIBONUCLEASE L-PSP_CHORISMATE MUTASE-LIKE DOMAIN-CONTAINING PROTEIN"/>
    <property type="match status" value="1"/>
</dbReference>
<evidence type="ECO:0000313" key="3">
    <source>
        <dbReference type="Proteomes" id="UP000199415"/>
    </source>
</evidence>
<accession>A0A1G7VBK0</accession>
<dbReference type="InterPro" id="IPR035959">
    <property type="entry name" value="RutC-like_sf"/>
</dbReference>
<proteinExistence type="predicted"/>
<dbReference type="STRING" id="1082479.SAMN05216241_1257"/>
<organism evidence="2 3">
    <name type="scientific">Limimonas halophila</name>
    <dbReference type="NCBI Taxonomy" id="1082479"/>
    <lineage>
        <taxon>Bacteria</taxon>
        <taxon>Pseudomonadati</taxon>
        <taxon>Pseudomonadota</taxon>
        <taxon>Alphaproteobacteria</taxon>
        <taxon>Rhodospirillales</taxon>
        <taxon>Rhodovibrionaceae</taxon>
        <taxon>Limimonas</taxon>
    </lineage>
</organism>
<dbReference type="OrthoDB" id="9806350at2"/>
<keyword evidence="3" id="KW-1185">Reference proteome</keyword>
<sequence length="156" mass="16486">MSGQIEARLQEKGIELPTVGAPQGAYVPYTIAGNLIFLAGQLPMWNGEVQITGKVGQDLSLEEGQRAARLCGLNLIAQVKQALGGDLDRVTRVVNLKGFVNCAVDYTQQPKVVNGVSHLMSEVFGEEVGQHSRSAVGAGSLPLNIAVEVEGIVAFT</sequence>
<evidence type="ECO:0000259" key="1">
    <source>
        <dbReference type="Pfam" id="PF14588"/>
    </source>
</evidence>
<protein>
    <submittedName>
        <fullName evidence="2">Enamine deaminase RidA, house cleaning of reactive enamine intermediates, YjgF/YER057c/UK114 family</fullName>
    </submittedName>
</protein>
<reference evidence="2 3" key="1">
    <citation type="submission" date="2016-10" db="EMBL/GenBank/DDBJ databases">
        <authorList>
            <person name="de Groot N.N."/>
        </authorList>
    </citation>
    <scope>NUCLEOTIDE SEQUENCE [LARGE SCALE GENOMIC DNA]</scope>
    <source>
        <strain evidence="2 3">DSM 25584</strain>
    </source>
</reference>
<dbReference type="AlphaFoldDB" id="A0A1G7VBK0"/>
<name>A0A1G7VBK0_9PROT</name>
<dbReference type="PANTHER" id="PTHR43760">
    <property type="entry name" value="ENDORIBONUCLEASE-RELATED"/>
    <property type="match status" value="1"/>
</dbReference>
<dbReference type="CDD" id="cd02199">
    <property type="entry name" value="YjgF_YER057c_UK114_like_1"/>
    <property type="match status" value="1"/>
</dbReference>
<dbReference type="EMBL" id="FNCE01000025">
    <property type="protein sequence ID" value="SDG56729.1"/>
    <property type="molecule type" value="Genomic_DNA"/>
</dbReference>
<dbReference type="SUPFAM" id="SSF55298">
    <property type="entry name" value="YjgF-like"/>
    <property type="match status" value="1"/>
</dbReference>
<feature type="domain" description="Endoribonuclease L-PSP/chorismate mutase-like" evidence="1">
    <location>
        <begin position="6"/>
        <end position="145"/>
    </location>
</feature>
<dbReference type="Pfam" id="PF14588">
    <property type="entry name" value="YjgF_endoribonc"/>
    <property type="match status" value="1"/>
</dbReference>
<dbReference type="InterPro" id="IPR013813">
    <property type="entry name" value="Endoribo_LPSP/chorism_mut-like"/>
</dbReference>
<gene>
    <name evidence="2" type="ORF">SAMN05216241_1257</name>
</gene>
<dbReference type="Gene3D" id="3.30.1330.40">
    <property type="entry name" value="RutC-like"/>
    <property type="match status" value="1"/>
</dbReference>
<evidence type="ECO:0000313" key="2">
    <source>
        <dbReference type="EMBL" id="SDG56729.1"/>
    </source>
</evidence>
<dbReference type="RefSeq" id="WP_090022669.1">
    <property type="nucleotide sequence ID" value="NZ_FNCE01000025.1"/>
</dbReference>